<proteinExistence type="predicted"/>
<protein>
    <submittedName>
        <fullName evidence="2">Uncharacterized protein</fullName>
    </submittedName>
</protein>
<feature type="non-terminal residue" evidence="2">
    <location>
        <position position="69"/>
    </location>
</feature>
<evidence type="ECO:0000256" key="1">
    <source>
        <dbReference type="SAM" id="MobiDB-lite"/>
    </source>
</evidence>
<organism evidence="2 3">
    <name type="scientific">Mycobacterium angelicum</name>
    <dbReference type="NCBI Taxonomy" id="470074"/>
    <lineage>
        <taxon>Bacteria</taxon>
        <taxon>Bacillati</taxon>
        <taxon>Actinomycetota</taxon>
        <taxon>Actinomycetes</taxon>
        <taxon>Mycobacteriales</taxon>
        <taxon>Mycobacteriaceae</taxon>
        <taxon>Mycobacterium</taxon>
    </lineage>
</organism>
<dbReference type="EMBL" id="MVHE01000512">
    <property type="protein sequence ID" value="ORA00001.1"/>
    <property type="molecule type" value="Genomic_DNA"/>
</dbReference>
<feature type="non-terminal residue" evidence="2">
    <location>
        <position position="1"/>
    </location>
</feature>
<comment type="caution">
    <text evidence="2">The sequence shown here is derived from an EMBL/GenBank/DDBJ whole genome shotgun (WGS) entry which is preliminary data.</text>
</comment>
<accession>A0A1W9YMH3</accession>
<sequence length="69" mass="7202">VVPPGFVPDPDYTWVPRTRVQPPTVKATPTTTSSTPPVSPPETTTDSAVPPPFELPPPFGPGTTTPTPP</sequence>
<keyword evidence="3" id="KW-1185">Reference proteome</keyword>
<name>A0A1W9YMH3_MYCAN</name>
<reference evidence="2 3" key="1">
    <citation type="submission" date="2017-02" db="EMBL/GenBank/DDBJ databases">
        <title>The new phylogeny of genus Mycobacterium.</title>
        <authorList>
            <person name="Tortoli E."/>
            <person name="Trovato A."/>
            <person name="Cirillo D.M."/>
        </authorList>
    </citation>
    <scope>NUCLEOTIDE SEQUENCE [LARGE SCALE GENOMIC DNA]</scope>
    <source>
        <strain evidence="2 3">DSM 45057</strain>
    </source>
</reference>
<feature type="compositionally biased region" description="Pro residues" evidence="1">
    <location>
        <begin position="49"/>
        <end position="69"/>
    </location>
</feature>
<gene>
    <name evidence="2" type="ORF">BST12_30500</name>
</gene>
<feature type="compositionally biased region" description="Low complexity" evidence="1">
    <location>
        <begin position="20"/>
        <end position="45"/>
    </location>
</feature>
<feature type="region of interest" description="Disordered" evidence="1">
    <location>
        <begin position="1"/>
        <end position="69"/>
    </location>
</feature>
<evidence type="ECO:0000313" key="3">
    <source>
        <dbReference type="Proteomes" id="UP000192284"/>
    </source>
</evidence>
<dbReference type="Proteomes" id="UP000192284">
    <property type="component" value="Unassembled WGS sequence"/>
</dbReference>
<dbReference type="AlphaFoldDB" id="A0A1W9YMH3"/>
<evidence type="ECO:0000313" key="2">
    <source>
        <dbReference type="EMBL" id="ORA00001.1"/>
    </source>
</evidence>